<protein>
    <recommendedName>
        <fullName evidence="5">DUF4139 domain-containing protein</fullName>
    </recommendedName>
</protein>
<proteinExistence type="predicted"/>
<feature type="coiled-coil region" evidence="1">
    <location>
        <begin position="635"/>
        <end position="697"/>
    </location>
</feature>
<keyword evidence="1" id="KW-0175">Coiled coil</keyword>
<evidence type="ECO:0000313" key="4">
    <source>
        <dbReference type="Proteomes" id="UP001202961"/>
    </source>
</evidence>
<name>A0ABT0UE20_9BACT</name>
<feature type="compositionally biased region" description="Polar residues" evidence="2">
    <location>
        <begin position="307"/>
        <end position="317"/>
    </location>
</feature>
<gene>
    <name evidence="3" type="ORF">NB063_30525</name>
</gene>
<feature type="region of interest" description="Disordered" evidence="2">
    <location>
        <begin position="731"/>
        <end position="764"/>
    </location>
</feature>
<organism evidence="3 4">
    <name type="scientific">Aporhodopirellula aestuarii</name>
    <dbReference type="NCBI Taxonomy" id="2950107"/>
    <lineage>
        <taxon>Bacteria</taxon>
        <taxon>Pseudomonadati</taxon>
        <taxon>Planctomycetota</taxon>
        <taxon>Planctomycetia</taxon>
        <taxon>Pirellulales</taxon>
        <taxon>Pirellulaceae</taxon>
        <taxon>Aporhodopirellula</taxon>
    </lineage>
</organism>
<sequence length="764" mass="83533">MILFRCWPFMLLIVLALPLTLCGEETGKVRAGSETPESVELKLTSVTLHAAGKGWFEYTGTVDGAGVFRIPVGEFELDEAIRVSRLIDPAGGGEIRIASPADPVQPLEISPSTRTFGDLLMSMKGQPIKAKMHAGMELEGVLVSVEQHADLVGEVSVDREYITVLTELGLQTELVEEIATIRPTDAAFNERLNATLAESGNPVELPRQDVEFVFASGPSREVTVGVMRSVPMWKVSYRVEGDHLIHRSIVDNTSGIDWEGVQLHLLDGNPVLFTMDLRSVSRARLEKLKRPSSHAGIAPSFGESLGDMQSSAQSGMSDGSEWDGVDLFMGEPFGGGAMGGMGGGGMGGGGGAIGAIQSRNDPSESAGEDAFASFNQLFDETPSAPAGSTLQLQFDAVDLLDGKTALLDTEIAPVTIEEVSVYRESYHPTATLLCLEVENETSALLPAGPLSVMAGERQRAILGEVVLPALGPQTKRLVGYAMDGGVRVTPSRIAISAEPQSMTIDEKRHRIEVVTLHRRVRKYEVLNRSGEDRDVVLEIPLPLSPYEIQVPQDDEVTVEKADEFHRIRFNIADGKSRTQETVEQRSSTDVSQWGTVSLTQLENWLAEEYWDDALKKRLSEVLSQRRKLDDTNRVLGDLLAMRKELISEIERVSNQFTRSTSPITLPKEVLARYQTRILELETRREQAEQQMLTLATTRRDLLGALGMPRDLPKELSPLRAFVPNVDNIDQTFSPMIEPVDDKSPLKPSTPPASENPSSGDPFGN</sequence>
<feature type="region of interest" description="Disordered" evidence="2">
    <location>
        <begin position="292"/>
        <end position="321"/>
    </location>
</feature>
<keyword evidence="4" id="KW-1185">Reference proteome</keyword>
<reference evidence="3 4" key="1">
    <citation type="journal article" date="2022" name="Syst. Appl. Microbiol.">
        <title>Rhodopirellula aestuarii sp. nov., a novel member of the genus Rhodopirellula isolated from brackish sediments collected in the Tagus River estuary, Portugal.</title>
        <authorList>
            <person name="Vitorino I.R."/>
            <person name="Klimek D."/>
            <person name="Calusinska M."/>
            <person name="Lobo-da-Cunha A."/>
            <person name="Vasconcelos V."/>
            <person name="Lage O.M."/>
        </authorList>
    </citation>
    <scope>NUCLEOTIDE SEQUENCE [LARGE SCALE GENOMIC DNA]</scope>
    <source>
        <strain evidence="3 4">ICT_H3.1</strain>
    </source>
</reference>
<evidence type="ECO:0000256" key="1">
    <source>
        <dbReference type="SAM" id="Coils"/>
    </source>
</evidence>
<evidence type="ECO:0008006" key="5">
    <source>
        <dbReference type="Google" id="ProtNLM"/>
    </source>
</evidence>
<evidence type="ECO:0000313" key="3">
    <source>
        <dbReference type="EMBL" id="MCM2374979.1"/>
    </source>
</evidence>
<dbReference type="Proteomes" id="UP001202961">
    <property type="component" value="Unassembled WGS sequence"/>
</dbReference>
<evidence type="ECO:0000256" key="2">
    <source>
        <dbReference type="SAM" id="MobiDB-lite"/>
    </source>
</evidence>
<comment type="caution">
    <text evidence="3">The sequence shown here is derived from an EMBL/GenBank/DDBJ whole genome shotgun (WGS) entry which is preliminary data.</text>
</comment>
<accession>A0ABT0UE20</accession>
<dbReference type="EMBL" id="JAMQBK010000117">
    <property type="protein sequence ID" value="MCM2374979.1"/>
    <property type="molecule type" value="Genomic_DNA"/>
</dbReference>